<organism evidence="1">
    <name type="scientific">marine metagenome</name>
    <dbReference type="NCBI Taxonomy" id="408172"/>
    <lineage>
        <taxon>unclassified sequences</taxon>
        <taxon>metagenomes</taxon>
        <taxon>ecological metagenomes</taxon>
    </lineage>
</organism>
<gene>
    <name evidence="1" type="ORF">METZ01_LOCUS186754</name>
</gene>
<dbReference type="AlphaFoldDB" id="A0A382D646"/>
<evidence type="ECO:0000313" key="1">
    <source>
        <dbReference type="EMBL" id="SVB33900.1"/>
    </source>
</evidence>
<reference evidence="1" key="1">
    <citation type="submission" date="2018-05" db="EMBL/GenBank/DDBJ databases">
        <authorList>
            <person name="Lanie J.A."/>
            <person name="Ng W.-L."/>
            <person name="Kazmierczak K.M."/>
            <person name="Andrzejewski T.M."/>
            <person name="Davidsen T.M."/>
            <person name="Wayne K.J."/>
            <person name="Tettelin H."/>
            <person name="Glass J.I."/>
            <person name="Rusch D."/>
            <person name="Podicherti R."/>
            <person name="Tsui H.-C.T."/>
            <person name="Winkler M.E."/>
        </authorList>
    </citation>
    <scope>NUCLEOTIDE SEQUENCE</scope>
</reference>
<accession>A0A382D646</accession>
<proteinExistence type="predicted"/>
<dbReference type="EMBL" id="UINC01037828">
    <property type="protein sequence ID" value="SVB33900.1"/>
    <property type="molecule type" value="Genomic_DNA"/>
</dbReference>
<sequence>MMVESLVLLDDPLTGDIHVQAWLIFRGFPLWA</sequence>
<name>A0A382D646_9ZZZZ</name>
<protein>
    <submittedName>
        <fullName evidence="1">Uncharacterized protein</fullName>
    </submittedName>
</protein>